<dbReference type="InterPro" id="IPR051036">
    <property type="entry name" value="SIGLEC"/>
</dbReference>
<evidence type="ECO:0000259" key="6">
    <source>
        <dbReference type="SMART" id="SM00409"/>
    </source>
</evidence>
<dbReference type="Ensembl" id="ENSATET00000078246.1">
    <property type="protein sequence ID" value="ENSATEP00000072412.1"/>
    <property type="gene ID" value="ENSATEG00000033435.1"/>
</dbReference>
<dbReference type="Proteomes" id="UP000265040">
    <property type="component" value="Chromosome 16"/>
</dbReference>
<dbReference type="SMART" id="SM00409">
    <property type="entry name" value="IG"/>
    <property type="match status" value="1"/>
</dbReference>
<evidence type="ECO:0000256" key="1">
    <source>
        <dbReference type="ARBA" id="ARBA00004167"/>
    </source>
</evidence>
<dbReference type="GeneTree" id="ENSGT00940000174806"/>
<keyword evidence="3" id="KW-1133">Transmembrane helix</keyword>
<dbReference type="InterPro" id="IPR036179">
    <property type="entry name" value="Ig-like_dom_sf"/>
</dbReference>
<dbReference type="InterPro" id="IPR013783">
    <property type="entry name" value="Ig-like_fold"/>
</dbReference>
<evidence type="ECO:0000256" key="4">
    <source>
        <dbReference type="ARBA" id="ARBA00023136"/>
    </source>
</evidence>
<keyword evidence="2" id="KW-0812">Transmembrane</keyword>
<dbReference type="Gene3D" id="2.60.40.10">
    <property type="entry name" value="Immunoglobulins"/>
    <property type="match status" value="1"/>
</dbReference>
<reference evidence="7" key="2">
    <citation type="submission" date="2025-08" db="UniProtKB">
        <authorList>
            <consortium name="Ensembl"/>
        </authorList>
    </citation>
    <scope>IDENTIFICATION</scope>
</reference>
<comment type="subcellular location">
    <subcellularLocation>
        <location evidence="1">Membrane</location>
        <topology evidence="1">Single-pass membrane protein</topology>
    </subcellularLocation>
</comment>
<protein>
    <recommendedName>
        <fullName evidence="6">Immunoglobulin domain-containing protein</fullName>
    </recommendedName>
</protein>
<name>A0AAQ6IF99_ANATE</name>
<keyword evidence="5" id="KW-0732">Signal</keyword>
<dbReference type="InterPro" id="IPR003599">
    <property type="entry name" value="Ig_sub"/>
</dbReference>
<dbReference type="SUPFAM" id="SSF48726">
    <property type="entry name" value="Immunoglobulin"/>
    <property type="match status" value="1"/>
</dbReference>
<dbReference type="GO" id="GO:0033691">
    <property type="term" value="F:sialic acid binding"/>
    <property type="evidence" value="ECO:0007669"/>
    <property type="project" value="TreeGrafter"/>
</dbReference>
<dbReference type="Pfam" id="PF07686">
    <property type="entry name" value="V-set"/>
    <property type="match status" value="1"/>
</dbReference>
<keyword evidence="4" id="KW-0472">Membrane</keyword>
<evidence type="ECO:0000256" key="3">
    <source>
        <dbReference type="ARBA" id="ARBA00022989"/>
    </source>
</evidence>
<dbReference type="PANTHER" id="PTHR12035:SF128">
    <property type="entry name" value="BRANCHED CHAIN KETO ACID DEHYDROGENASE E1 SUBUNIT BETA,-LIKE-RELATED"/>
    <property type="match status" value="1"/>
</dbReference>
<feature type="signal peptide" evidence="5">
    <location>
        <begin position="1"/>
        <end position="16"/>
    </location>
</feature>
<feature type="domain" description="Immunoglobulin" evidence="6">
    <location>
        <begin position="34"/>
        <end position="151"/>
    </location>
</feature>
<dbReference type="GO" id="GO:0007155">
    <property type="term" value="P:cell adhesion"/>
    <property type="evidence" value="ECO:0007669"/>
    <property type="project" value="TreeGrafter"/>
</dbReference>
<accession>A0AAQ6IF99</accession>
<reference evidence="7 8" key="1">
    <citation type="submission" date="2021-04" db="EMBL/GenBank/DDBJ databases">
        <authorList>
            <consortium name="Wellcome Sanger Institute Data Sharing"/>
        </authorList>
    </citation>
    <scope>NUCLEOTIDE SEQUENCE [LARGE SCALE GENOMIC DNA]</scope>
</reference>
<proteinExistence type="predicted"/>
<evidence type="ECO:0000313" key="7">
    <source>
        <dbReference type="Ensembl" id="ENSATEP00000072412.1"/>
    </source>
</evidence>
<evidence type="ECO:0000256" key="2">
    <source>
        <dbReference type="ARBA" id="ARBA00022692"/>
    </source>
</evidence>
<sequence length="184" mass="20614">MCFLVLFLLTGEQVNRFAGEGQFCKDQFCITLTEGQITAETGLCVVIPCSFSTSDAFTSQHIVWYKCEQNKIKCADSDMIFHTNKNKKVQAGFMGRVSLLESDLSKNNCSIIVNDLRESDSGSYQLRVNDHNLNQKTDGFTFSLRANVSVKGMRKTHSDSSSTDRGTSDHTDLHCSWSLLWICS</sequence>
<feature type="chain" id="PRO_5043725553" description="Immunoglobulin domain-containing protein" evidence="5">
    <location>
        <begin position="17"/>
        <end position="184"/>
    </location>
</feature>
<evidence type="ECO:0000313" key="8">
    <source>
        <dbReference type="Proteomes" id="UP000265040"/>
    </source>
</evidence>
<evidence type="ECO:0000256" key="5">
    <source>
        <dbReference type="SAM" id="SignalP"/>
    </source>
</evidence>
<dbReference type="InterPro" id="IPR013106">
    <property type="entry name" value="Ig_V-set"/>
</dbReference>
<dbReference type="GO" id="GO:0005886">
    <property type="term" value="C:plasma membrane"/>
    <property type="evidence" value="ECO:0007669"/>
    <property type="project" value="TreeGrafter"/>
</dbReference>
<organism evidence="7 8">
    <name type="scientific">Anabas testudineus</name>
    <name type="common">Climbing perch</name>
    <name type="synonym">Anthias testudineus</name>
    <dbReference type="NCBI Taxonomy" id="64144"/>
    <lineage>
        <taxon>Eukaryota</taxon>
        <taxon>Metazoa</taxon>
        <taxon>Chordata</taxon>
        <taxon>Craniata</taxon>
        <taxon>Vertebrata</taxon>
        <taxon>Euteleostomi</taxon>
        <taxon>Actinopterygii</taxon>
        <taxon>Neopterygii</taxon>
        <taxon>Teleostei</taxon>
        <taxon>Neoteleostei</taxon>
        <taxon>Acanthomorphata</taxon>
        <taxon>Anabantaria</taxon>
        <taxon>Anabantiformes</taxon>
        <taxon>Anabantoidei</taxon>
        <taxon>Anabantidae</taxon>
        <taxon>Anabas</taxon>
    </lineage>
</organism>
<reference evidence="7" key="3">
    <citation type="submission" date="2025-09" db="UniProtKB">
        <authorList>
            <consortium name="Ensembl"/>
        </authorList>
    </citation>
    <scope>IDENTIFICATION</scope>
</reference>
<dbReference type="PANTHER" id="PTHR12035">
    <property type="entry name" value="SIALIC ACID BINDING IMMUNOGLOBULIN-LIKE LECTIN"/>
    <property type="match status" value="1"/>
</dbReference>
<dbReference type="AlphaFoldDB" id="A0AAQ6IF99"/>
<keyword evidence="8" id="KW-1185">Reference proteome</keyword>